<dbReference type="InterPro" id="IPR052158">
    <property type="entry name" value="INH-QAR"/>
</dbReference>
<dbReference type="CDD" id="cd03137">
    <property type="entry name" value="GATase1_AraC_1"/>
    <property type="match status" value="1"/>
</dbReference>
<dbReference type="Pfam" id="PF01965">
    <property type="entry name" value="DJ-1_PfpI"/>
    <property type="match status" value="1"/>
</dbReference>
<organism evidence="5 6">
    <name type="scientific">Moraxella lacunata</name>
    <dbReference type="NCBI Taxonomy" id="477"/>
    <lineage>
        <taxon>Bacteria</taxon>
        <taxon>Pseudomonadati</taxon>
        <taxon>Pseudomonadota</taxon>
        <taxon>Gammaproteobacteria</taxon>
        <taxon>Moraxellales</taxon>
        <taxon>Moraxellaceae</taxon>
        <taxon>Moraxella</taxon>
    </lineage>
</organism>
<protein>
    <submittedName>
        <fullName evidence="5">Arabinose operon regulatory protein</fullName>
    </submittedName>
</protein>
<dbReference type="RefSeq" id="WP_115007593.1">
    <property type="nucleotide sequence ID" value="NZ_UGQU01000003.1"/>
</dbReference>
<dbReference type="GO" id="GO:0043565">
    <property type="term" value="F:sequence-specific DNA binding"/>
    <property type="evidence" value="ECO:0007669"/>
    <property type="project" value="InterPro"/>
</dbReference>
<feature type="domain" description="HTH araC/xylS-type" evidence="4">
    <location>
        <begin position="216"/>
        <end position="314"/>
    </location>
</feature>
<dbReference type="PROSITE" id="PS01124">
    <property type="entry name" value="HTH_ARAC_FAMILY_2"/>
    <property type="match status" value="1"/>
</dbReference>
<keyword evidence="3" id="KW-0804">Transcription</keyword>
<accession>A0A378TR85</accession>
<dbReference type="SUPFAM" id="SSF46689">
    <property type="entry name" value="Homeodomain-like"/>
    <property type="match status" value="2"/>
</dbReference>
<evidence type="ECO:0000256" key="3">
    <source>
        <dbReference type="ARBA" id="ARBA00023163"/>
    </source>
</evidence>
<dbReference type="InterPro" id="IPR029062">
    <property type="entry name" value="Class_I_gatase-like"/>
</dbReference>
<keyword evidence="1" id="KW-0805">Transcription regulation</keyword>
<sequence length="318" mass="35012">MIFSNQPPKLILYAQNGCNDFVFNIPFSLFQATYQGQKLFDFGVCSDNGKAIFSEFGAKIAAGGDLSLLDKADIIVISGFVGDVPNAKLCQKLQTAHAQGKKIIGLCYGTFVLAFADILHGKTVVTHWAGEQAFKEKFPNIQLDSNRLYVDDGNILTSAGAFAGLDCCLYFIRTLYGAKVTNELARHLVSAPYRVGGQAQFSDISPISHAKDEKINELLQFLSDNLADNHKLDDLAKRVHLSTRSFARYFKNATNMTLSQWLTAKRLAKVQDYLESTDLPIEIIADKTGFGTASNLRMQFKACFGVSPQSFRKSFGAS</sequence>
<evidence type="ECO:0000256" key="1">
    <source>
        <dbReference type="ARBA" id="ARBA00023015"/>
    </source>
</evidence>
<dbReference type="PANTHER" id="PTHR43130">
    <property type="entry name" value="ARAC-FAMILY TRANSCRIPTIONAL REGULATOR"/>
    <property type="match status" value="1"/>
</dbReference>
<dbReference type="SMART" id="SM00342">
    <property type="entry name" value="HTH_ARAC"/>
    <property type="match status" value="1"/>
</dbReference>
<keyword evidence="2" id="KW-0238">DNA-binding</keyword>
<dbReference type="Gene3D" id="1.10.10.60">
    <property type="entry name" value="Homeodomain-like"/>
    <property type="match status" value="2"/>
</dbReference>
<dbReference type="GO" id="GO:0003700">
    <property type="term" value="F:DNA-binding transcription factor activity"/>
    <property type="evidence" value="ECO:0007669"/>
    <property type="project" value="InterPro"/>
</dbReference>
<dbReference type="SUPFAM" id="SSF52317">
    <property type="entry name" value="Class I glutamine amidotransferase-like"/>
    <property type="match status" value="1"/>
</dbReference>
<reference evidence="5 6" key="1">
    <citation type="submission" date="2018-06" db="EMBL/GenBank/DDBJ databases">
        <authorList>
            <consortium name="Pathogen Informatics"/>
            <person name="Doyle S."/>
        </authorList>
    </citation>
    <scope>NUCLEOTIDE SEQUENCE [LARGE SCALE GENOMIC DNA]</scope>
    <source>
        <strain evidence="5 6">NCTC10359</strain>
    </source>
</reference>
<dbReference type="InterPro" id="IPR002818">
    <property type="entry name" value="DJ-1/PfpI"/>
</dbReference>
<dbReference type="InterPro" id="IPR009057">
    <property type="entry name" value="Homeodomain-like_sf"/>
</dbReference>
<dbReference type="InterPro" id="IPR018062">
    <property type="entry name" value="HTH_AraC-typ_CS"/>
</dbReference>
<proteinExistence type="predicted"/>
<evidence type="ECO:0000313" key="6">
    <source>
        <dbReference type="Proteomes" id="UP000254437"/>
    </source>
</evidence>
<dbReference type="EMBL" id="UGQU01000003">
    <property type="protein sequence ID" value="STZ63379.1"/>
    <property type="molecule type" value="Genomic_DNA"/>
</dbReference>
<dbReference type="Gene3D" id="3.40.50.880">
    <property type="match status" value="1"/>
</dbReference>
<dbReference type="Pfam" id="PF12833">
    <property type="entry name" value="HTH_18"/>
    <property type="match status" value="1"/>
</dbReference>
<dbReference type="PROSITE" id="PS00041">
    <property type="entry name" value="HTH_ARAC_FAMILY_1"/>
    <property type="match status" value="1"/>
</dbReference>
<dbReference type="PANTHER" id="PTHR43130:SF3">
    <property type="entry name" value="HTH-TYPE TRANSCRIPTIONAL REGULATOR RV1931C"/>
    <property type="match status" value="1"/>
</dbReference>
<dbReference type="InterPro" id="IPR018060">
    <property type="entry name" value="HTH_AraC"/>
</dbReference>
<evidence type="ECO:0000259" key="4">
    <source>
        <dbReference type="PROSITE" id="PS01124"/>
    </source>
</evidence>
<gene>
    <name evidence="5" type="primary">araC</name>
    <name evidence="5" type="ORF">NCTC10359_01808</name>
</gene>
<evidence type="ECO:0000256" key="2">
    <source>
        <dbReference type="ARBA" id="ARBA00023125"/>
    </source>
</evidence>
<name>A0A378TR85_MORLA</name>
<dbReference type="Proteomes" id="UP000254437">
    <property type="component" value="Unassembled WGS sequence"/>
</dbReference>
<dbReference type="AlphaFoldDB" id="A0A378TR85"/>
<evidence type="ECO:0000313" key="5">
    <source>
        <dbReference type="EMBL" id="STZ63379.1"/>
    </source>
</evidence>